<sequence length="61" mass="6807">MFLSSTSSESDSCDSYNSSGTLRASIRKERILHIRSEAPSAHIVSVHFILLAENLSSYFKE</sequence>
<organism evidence="1 2">
    <name type="scientific">Brachionus plicatilis</name>
    <name type="common">Marine rotifer</name>
    <name type="synonym">Brachionus muelleri</name>
    <dbReference type="NCBI Taxonomy" id="10195"/>
    <lineage>
        <taxon>Eukaryota</taxon>
        <taxon>Metazoa</taxon>
        <taxon>Spiralia</taxon>
        <taxon>Gnathifera</taxon>
        <taxon>Rotifera</taxon>
        <taxon>Eurotatoria</taxon>
        <taxon>Monogononta</taxon>
        <taxon>Pseudotrocha</taxon>
        <taxon>Ploima</taxon>
        <taxon>Brachionidae</taxon>
        <taxon>Brachionus</taxon>
    </lineage>
</organism>
<accession>A0A3M7RRU0</accession>
<dbReference type="EMBL" id="REGN01002812">
    <property type="protein sequence ID" value="RNA26008.1"/>
    <property type="molecule type" value="Genomic_DNA"/>
</dbReference>
<gene>
    <name evidence="1" type="ORF">BpHYR1_053559</name>
</gene>
<proteinExistence type="predicted"/>
<protein>
    <submittedName>
        <fullName evidence="1">Uncharacterized protein</fullName>
    </submittedName>
</protein>
<name>A0A3M7RRU0_BRAPC</name>
<dbReference type="Proteomes" id="UP000276133">
    <property type="component" value="Unassembled WGS sequence"/>
</dbReference>
<evidence type="ECO:0000313" key="2">
    <source>
        <dbReference type="Proteomes" id="UP000276133"/>
    </source>
</evidence>
<comment type="caution">
    <text evidence="1">The sequence shown here is derived from an EMBL/GenBank/DDBJ whole genome shotgun (WGS) entry which is preliminary data.</text>
</comment>
<reference evidence="1 2" key="1">
    <citation type="journal article" date="2018" name="Sci. Rep.">
        <title>Genomic signatures of local adaptation to the degree of environmental predictability in rotifers.</title>
        <authorList>
            <person name="Franch-Gras L."/>
            <person name="Hahn C."/>
            <person name="Garcia-Roger E.M."/>
            <person name="Carmona M.J."/>
            <person name="Serra M."/>
            <person name="Gomez A."/>
        </authorList>
    </citation>
    <scope>NUCLEOTIDE SEQUENCE [LARGE SCALE GENOMIC DNA]</scope>
    <source>
        <strain evidence="1">HYR1</strain>
    </source>
</reference>
<evidence type="ECO:0000313" key="1">
    <source>
        <dbReference type="EMBL" id="RNA26008.1"/>
    </source>
</evidence>
<keyword evidence="2" id="KW-1185">Reference proteome</keyword>
<dbReference type="AlphaFoldDB" id="A0A3M7RRU0"/>